<dbReference type="GO" id="GO:0042721">
    <property type="term" value="C:TIM22 mitochondrial import inner membrane insertion complex"/>
    <property type="evidence" value="ECO:0007669"/>
    <property type="project" value="UniProtKB-UniRule"/>
</dbReference>
<name>A0A9W5TEB6_BABOV</name>
<dbReference type="EMBL" id="BLIY01000022">
    <property type="protein sequence ID" value="GFE55518.1"/>
    <property type="molecule type" value="Genomic_DNA"/>
</dbReference>
<dbReference type="Pfam" id="PF02466">
    <property type="entry name" value="Tim17"/>
    <property type="match status" value="1"/>
</dbReference>
<reference evidence="9" key="1">
    <citation type="submission" date="2019-12" db="EMBL/GenBank/DDBJ databases">
        <title>Genome sequence of Babesia ovis.</title>
        <authorList>
            <person name="Yamagishi J."/>
            <person name="Sevinc F."/>
            <person name="Xuan X."/>
        </authorList>
    </citation>
    <scope>NUCLEOTIDE SEQUENCE</scope>
    <source>
        <strain evidence="9">Selcuk</strain>
    </source>
</reference>
<keyword evidence="10" id="KW-1185">Reference proteome</keyword>
<evidence type="ECO:0000256" key="5">
    <source>
        <dbReference type="ARBA" id="ARBA00022989"/>
    </source>
</evidence>
<evidence type="ECO:0000313" key="9">
    <source>
        <dbReference type="EMBL" id="GFE55518.1"/>
    </source>
</evidence>
<comment type="function">
    <text evidence="8">Essential core component of the TIM22 complex, a complex that mediates the import and insertion of multi-pass transmembrane proteins into the mitochondrial inner membrane. In the TIM22 complex, it constitutes the voltage-activated and signal-gated channel. Forms a twin-pore translocase that uses the membrane potential as external driving force in 2 voltage-dependent steps.</text>
</comment>
<keyword evidence="8" id="KW-0811">Translocation</keyword>
<dbReference type="InterPro" id="IPR039175">
    <property type="entry name" value="TIM22"/>
</dbReference>
<evidence type="ECO:0000256" key="6">
    <source>
        <dbReference type="ARBA" id="ARBA00023128"/>
    </source>
</evidence>
<comment type="caution">
    <text evidence="9">The sequence shown here is derived from an EMBL/GenBank/DDBJ whole genome shotgun (WGS) entry which is preliminary data.</text>
</comment>
<comment type="similarity">
    <text evidence="2 8">Belongs to the Tim17/Tim22/Tim23 family.</text>
</comment>
<evidence type="ECO:0000256" key="1">
    <source>
        <dbReference type="ARBA" id="ARBA00004448"/>
    </source>
</evidence>
<keyword evidence="8" id="KW-0653">Protein transport</keyword>
<dbReference type="OrthoDB" id="75343at2759"/>
<dbReference type="GO" id="GO:0008320">
    <property type="term" value="F:protein transmembrane transporter activity"/>
    <property type="evidence" value="ECO:0007669"/>
    <property type="project" value="UniProtKB-UniRule"/>
</dbReference>
<dbReference type="GO" id="GO:0030943">
    <property type="term" value="F:mitochondrion targeting sequence binding"/>
    <property type="evidence" value="ECO:0007669"/>
    <property type="project" value="TreeGrafter"/>
</dbReference>
<comment type="subunit">
    <text evidence="8">Component of the TIM22 complex.</text>
</comment>
<keyword evidence="6 8" id="KW-0496">Mitochondrion</keyword>
<keyword evidence="5" id="KW-1133">Transmembrane helix</keyword>
<keyword evidence="8" id="KW-0813">Transport</keyword>
<organism evidence="9 10">
    <name type="scientific">Babesia ovis</name>
    <dbReference type="NCBI Taxonomy" id="5869"/>
    <lineage>
        <taxon>Eukaryota</taxon>
        <taxon>Sar</taxon>
        <taxon>Alveolata</taxon>
        <taxon>Apicomplexa</taxon>
        <taxon>Aconoidasida</taxon>
        <taxon>Piroplasmida</taxon>
        <taxon>Babesiidae</taxon>
        <taxon>Babesia</taxon>
    </lineage>
</organism>
<evidence type="ECO:0000256" key="8">
    <source>
        <dbReference type="RuleBase" id="RU367038"/>
    </source>
</evidence>
<dbReference type="PANTHER" id="PTHR14110:SF0">
    <property type="entry name" value="MITOCHONDRIAL IMPORT INNER MEMBRANE TRANSLOCASE SUBUNIT TIM22"/>
    <property type="match status" value="1"/>
</dbReference>
<proteinExistence type="inferred from homology"/>
<protein>
    <recommendedName>
        <fullName evidence="8">Mitochondrial import inner membrane translocase subunit TIM22</fullName>
    </recommendedName>
</protein>
<gene>
    <name evidence="9" type="ORF">BaOVIS_029220</name>
</gene>
<accession>A0A9W5TEB6</accession>
<dbReference type="Proteomes" id="UP001057455">
    <property type="component" value="Unassembled WGS sequence"/>
</dbReference>
<dbReference type="AlphaFoldDB" id="A0A9W5TEB6"/>
<keyword evidence="4 8" id="KW-0999">Mitochondrion inner membrane</keyword>
<dbReference type="GO" id="GO:0045039">
    <property type="term" value="P:protein insertion into mitochondrial inner membrane"/>
    <property type="evidence" value="ECO:0007669"/>
    <property type="project" value="UniProtKB-UniRule"/>
</dbReference>
<comment type="subcellular location">
    <subcellularLocation>
        <location evidence="1 8">Mitochondrion inner membrane</location>
        <topology evidence="1 8">Multi-pass membrane protein</topology>
    </subcellularLocation>
</comment>
<sequence>MTEGVTGKCHSMEDDFTRVYLSDRYIKYQSPSNRLSPEEIAARDALVLQQKVSENCLVHASVVGVSSALIGSLFGTFFFTVQASNVAHAIPEENVGFRRQMREQLKLLWPSVKSSARGFAKLGFIYSLCECIIQKHRAKSDIRNALYAGCTSGAFLGLKNGPFASAGGCIGFAAFSGLIEKYQQSHR</sequence>
<evidence type="ECO:0000256" key="2">
    <source>
        <dbReference type="ARBA" id="ARBA00008444"/>
    </source>
</evidence>
<keyword evidence="3" id="KW-0812">Transmembrane</keyword>
<evidence type="ECO:0000256" key="3">
    <source>
        <dbReference type="ARBA" id="ARBA00022692"/>
    </source>
</evidence>
<evidence type="ECO:0000256" key="7">
    <source>
        <dbReference type="ARBA" id="ARBA00023136"/>
    </source>
</evidence>
<evidence type="ECO:0000256" key="4">
    <source>
        <dbReference type="ARBA" id="ARBA00022792"/>
    </source>
</evidence>
<dbReference type="PANTHER" id="PTHR14110">
    <property type="entry name" value="MITOCHONDRIAL IMPORT INNER MEMBRANE TRANSLOCASE SUBUNIT TIM22"/>
    <property type="match status" value="1"/>
</dbReference>
<keyword evidence="7" id="KW-0472">Membrane</keyword>
<evidence type="ECO:0000313" key="10">
    <source>
        <dbReference type="Proteomes" id="UP001057455"/>
    </source>
</evidence>